<dbReference type="InterPro" id="IPR033132">
    <property type="entry name" value="GH_1_N_CS"/>
</dbReference>
<dbReference type="PRINTS" id="PR00131">
    <property type="entry name" value="GLHYDRLASE1"/>
</dbReference>
<reference evidence="5" key="2">
    <citation type="submission" date="2023-06" db="EMBL/GenBank/DDBJ databases">
        <authorList>
            <person name="Ma L."/>
            <person name="Liu K.-W."/>
            <person name="Li Z."/>
            <person name="Hsiao Y.-Y."/>
            <person name="Qi Y."/>
            <person name="Fu T."/>
            <person name="Tang G."/>
            <person name="Zhang D."/>
            <person name="Sun W.-H."/>
            <person name="Liu D.-K."/>
            <person name="Li Y."/>
            <person name="Chen G.-Z."/>
            <person name="Liu X.-D."/>
            <person name="Liao X.-Y."/>
            <person name="Jiang Y.-T."/>
            <person name="Yu X."/>
            <person name="Hao Y."/>
            <person name="Huang J."/>
            <person name="Zhao X.-W."/>
            <person name="Ke S."/>
            <person name="Chen Y.-Y."/>
            <person name="Wu W.-L."/>
            <person name="Hsu J.-L."/>
            <person name="Lin Y.-F."/>
            <person name="Huang M.-D."/>
            <person name="Li C.-Y."/>
            <person name="Huang L."/>
            <person name="Wang Z.-W."/>
            <person name="Zhao X."/>
            <person name="Zhong W.-Y."/>
            <person name="Peng D.-H."/>
            <person name="Ahmad S."/>
            <person name="Lan S."/>
            <person name="Zhang J.-S."/>
            <person name="Tsai W.-C."/>
            <person name="Van De Peer Y."/>
            <person name="Liu Z.-J."/>
        </authorList>
    </citation>
    <scope>NUCLEOTIDE SEQUENCE</scope>
    <source>
        <strain evidence="5">SCP</strain>
        <tissue evidence="5">Leaves</tissue>
    </source>
</reference>
<sequence>MERIPCENIVLHLLILLASLAFHLVSCAKITTSLSRHEFPPGFVFGAGSSAYQIEGAAAEDGRTPSVWDTYAHEGKNMDKSTADVTADQYHKYKEDVKLMHDMGLDAYRFSISWSRLIPGGRGPINPKGLEYYNNLINELLKYGIDAHVTLNHFDLPQALEDEYEGTLSPQITEDFTAYADVCFREFGDRVKYWITFNEPNIETVLGRDLGQFPPARCSLRSLCAKGNSSTEPYISAHNILLSHAAAVQLYREKYQAAQKGQIGLTILAFWIENQTDSARDIAAAQRARDFHLGWFLDPLMYGDYPAVMRKNVGSRLPSFRPDESEQLKGSFDFIGLNHYTVMYMKDVTGSSDTYGSAYFADISATIAFPGLPRLFRENQLGIKGTLMPAAPWALQQLLEYVKLNYQNIAVMIHENGYGELNLNSTNDADEGIDDTERTDYLEAYIKSMLPSIRDGSNIKGYFVWSMLDSFELIFGYTSHFGLYHIDFSGQDRQRQPRQSAHWYTNFLKNSGRGGSRNSDSI</sequence>
<evidence type="ECO:0000313" key="5">
    <source>
        <dbReference type="EMBL" id="KAK1270503.1"/>
    </source>
</evidence>
<dbReference type="Gene3D" id="3.20.20.80">
    <property type="entry name" value="Glycosidases"/>
    <property type="match status" value="1"/>
</dbReference>
<feature type="chain" id="PRO_5043866234" evidence="4">
    <location>
        <begin position="28"/>
        <end position="522"/>
    </location>
</feature>
<evidence type="ECO:0000256" key="2">
    <source>
        <dbReference type="ARBA" id="ARBA00022801"/>
    </source>
</evidence>
<protein>
    <submittedName>
        <fullName evidence="5">Beta-glucosidase 31</fullName>
    </submittedName>
</protein>
<dbReference type="FunFam" id="3.20.20.80:FF:000022">
    <property type="entry name" value="Beta-glucosidase 11"/>
    <property type="match status" value="1"/>
</dbReference>
<name>A0AAV9B275_ACOGR</name>
<dbReference type="GO" id="GO:0005975">
    <property type="term" value="P:carbohydrate metabolic process"/>
    <property type="evidence" value="ECO:0007669"/>
    <property type="project" value="InterPro"/>
</dbReference>
<evidence type="ECO:0000256" key="4">
    <source>
        <dbReference type="SAM" id="SignalP"/>
    </source>
</evidence>
<dbReference type="PANTHER" id="PTHR10353">
    <property type="entry name" value="GLYCOSYL HYDROLASE"/>
    <property type="match status" value="1"/>
</dbReference>
<dbReference type="Pfam" id="PF00232">
    <property type="entry name" value="Glyco_hydro_1"/>
    <property type="match status" value="1"/>
</dbReference>
<proteinExistence type="inferred from homology"/>
<evidence type="ECO:0000256" key="3">
    <source>
        <dbReference type="RuleBase" id="RU003690"/>
    </source>
</evidence>
<keyword evidence="2" id="KW-0378">Hydrolase</keyword>
<dbReference type="PANTHER" id="PTHR10353:SF29">
    <property type="entry name" value="BETA-GLUCOSIDASE 11"/>
    <property type="match status" value="1"/>
</dbReference>
<accession>A0AAV9B275</accession>
<gene>
    <name evidence="5" type="ORF">QJS04_geneDACA021032</name>
</gene>
<feature type="signal peptide" evidence="4">
    <location>
        <begin position="1"/>
        <end position="27"/>
    </location>
</feature>
<keyword evidence="4" id="KW-0732">Signal</keyword>
<dbReference type="Proteomes" id="UP001179952">
    <property type="component" value="Unassembled WGS sequence"/>
</dbReference>
<evidence type="ECO:0000256" key="1">
    <source>
        <dbReference type="ARBA" id="ARBA00010838"/>
    </source>
</evidence>
<evidence type="ECO:0000313" key="6">
    <source>
        <dbReference type="Proteomes" id="UP001179952"/>
    </source>
</evidence>
<dbReference type="GO" id="GO:0008422">
    <property type="term" value="F:beta-glucosidase activity"/>
    <property type="evidence" value="ECO:0007669"/>
    <property type="project" value="UniProtKB-ARBA"/>
</dbReference>
<dbReference type="InterPro" id="IPR017853">
    <property type="entry name" value="GH"/>
</dbReference>
<comment type="caution">
    <text evidence="5">The sequence shown here is derived from an EMBL/GenBank/DDBJ whole genome shotgun (WGS) entry which is preliminary data.</text>
</comment>
<dbReference type="AlphaFoldDB" id="A0AAV9B275"/>
<dbReference type="SUPFAM" id="SSF51445">
    <property type="entry name" value="(Trans)glycosidases"/>
    <property type="match status" value="1"/>
</dbReference>
<dbReference type="PROSITE" id="PS00653">
    <property type="entry name" value="GLYCOSYL_HYDROL_F1_2"/>
    <property type="match status" value="1"/>
</dbReference>
<dbReference type="EMBL" id="JAUJYN010000005">
    <property type="protein sequence ID" value="KAK1270503.1"/>
    <property type="molecule type" value="Genomic_DNA"/>
</dbReference>
<dbReference type="InterPro" id="IPR001360">
    <property type="entry name" value="Glyco_hydro_1"/>
</dbReference>
<reference evidence="5" key="1">
    <citation type="journal article" date="2023" name="Nat. Commun.">
        <title>Diploid and tetraploid genomes of Acorus and the evolution of monocots.</title>
        <authorList>
            <person name="Ma L."/>
            <person name="Liu K.W."/>
            <person name="Li Z."/>
            <person name="Hsiao Y.Y."/>
            <person name="Qi Y."/>
            <person name="Fu T."/>
            <person name="Tang G.D."/>
            <person name="Zhang D."/>
            <person name="Sun W.H."/>
            <person name="Liu D.K."/>
            <person name="Li Y."/>
            <person name="Chen G.Z."/>
            <person name="Liu X.D."/>
            <person name="Liao X.Y."/>
            <person name="Jiang Y.T."/>
            <person name="Yu X."/>
            <person name="Hao Y."/>
            <person name="Huang J."/>
            <person name="Zhao X.W."/>
            <person name="Ke S."/>
            <person name="Chen Y.Y."/>
            <person name="Wu W.L."/>
            <person name="Hsu J.L."/>
            <person name="Lin Y.F."/>
            <person name="Huang M.D."/>
            <person name="Li C.Y."/>
            <person name="Huang L."/>
            <person name="Wang Z.W."/>
            <person name="Zhao X."/>
            <person name="Zhong W.Y."/>
            <person name="Peng D.H."/>
            <person name="Ahmad S."/>
            <person name="Lan S."/>
            <person name="Zhang J.S."/>
            <person name="Tsai W.C."/>
            <person name="Van de Peer Y."/>
            <person name="Liu Z.J."/>
        </authorList>
    </citation>
    <scope>NUCLEOTIDE SEQUENCE</scope>
    <source>
        <strain evidence="5">SCP</strain>
    </source>
</reference>
<comment type="similarity">
    <text evidence="1 3">Belongs to the glycosyl hydrolase 1 family.</text>
</comment>
<keyword evidence="6" id="KW-1185">Reference proteome</keyword>
<organism evidence="5 6">
    <name type="scientific">Acorus gramineus</name>
    <name type="common">Dwarf sweet flag</name>
    <dbReference type="NCBI Taxonomy" id="55184"/>
    <lineage>
        <taxon>Eukaryota</taxon>
        <taxon>Viridiplantae</taxon>
        <taxon>Streptophyta</taxon>
        <taxon>Embryophyta</taxon>
        <taxon>Tracheophyta</taxon>
        <taxon>Spermatophyta</taxon>
        <taxon>Magnoliopsida</taxon>
        <taxon>Liliopsida</taxon>
        <taxon>Acoraceae</taxon>
        <taxon>Acorus</taxon>
    </lineage>
</organism>